<feature type="domain" description="N-(5'phosphoribosyl) anthranilate isomerase (PRAI)" evidence="10">
    <location>
        <begin position="3"/>
        <end position="205"/>
    </location>
</feature>
<evidence type="ECO:0000256" key="6">
    <source>
        <dbReference type="ARBA" id="ARBA00022822"/>
    </source>
</evidence>
<evidence type="ECO:0000256" key="7">
    <source>
        <dbReference type="ARBA" id="ARBA00023141"/>
    </source>
</evidence>
<dbReference type="PANTHER" id="PTHR42894:SF1">
    <property type="entry name" value="N-(5'-PHOSPHORIBOSYL)ANTHRANILATE ISOMERASE"/>
    <property type="match status" value="1"/>
</dbReference>
<proteinExistence type="inferred from homology"/>
<evidence type="ECO:0000259" key="10">
    <source>
        <dbReference type="Pfam" id="PF00697"/>
    </source>
</evidence>
<accession>A0A2U2BY23</accession>
<organism evidence="11 12">
    <name type="scientific">Marinicauda salina</name>
    <dbReference type="NCBI Taxonomy" id="2135793"/>
    <lineage>
        <taxon>Bacteria</taxon>
        <taxon>Pseudomonadati</taxon>
        <taxon>Pseudomonadota</taxon>
        <taxon>Alphaproteobacteria</taxon>
        <taxon>Maricaulales</taxon>
        <taxon>Maricaulaceae</taxon>
        <taxon>Marinicauda</taxon>
    </lineage>
</organism>
<evidence type="ECO:0000313" key="11">
    <source>
        <dbReference type="EMBL" id="PWE18911.1"/>
    </source>
</evidence>
<dbReference type="InterPro" id="IPR011060">
    <property type="entry name" value="RibuloseP-bd_barrel"/>
</dbReference>
<sequence length="215" mass="21804">MKVKICGLNTPDAVDAAVAAGADWLGFIVFPRSPRAVSPSEAGALARRKGAAKSVAVLVDPDDRLLGAVLAEMAPDIIQLHGAESPARCLDARAYAAEGVWKAIGVNGAADIARAANYMGRVDGFVFDAKPPAGADRPGGWGAGYDYGLLRDYDGRAPFLLSGGLDAANVADAIAASGARAVDVASGVESAPGVKDAGKIDAFVTAARAVGEDKR</sequence>
<dbReference type="InterPro" id="IPR044643">
    <property type="entry name" value="TrpF_fam"/>
</dbReference>
<dbReference type="EMBL" id="QEXV01000001">
    <property type="protein sequence ID" value="PWE18911.1"/>
    <property type="molecule type" value="Genomic_DNA"/>
</dbReference>
<evidence type="ECO:0000256" key="5">
    <source>
        <dbReference type="ARBA" id="ARBA00022605"/>
    </source>
</evidence>
<evidence type="ECO:0000256" key="9">
    <source>
        <dbReference type="HAMAP-Rule" id="MF_00135"/>
    </source>
</evidence>
<dbReference type="CDD" id="cd00405">
    <property type="entry name" value="PRAI"/>
    <property type="match status" value="1"/>
</dbReference>
<evidence type="ECO:0000256" key="2">
    <source>
        <dbReference type="ARBA" id="ARBA00004664"/>
    </source>
</evidence>
<dbReference type="EC" id="5.3.1.24" evidence="3 9"/>
<keyword evidence="12" id="KW-1185">Reference proteome</keyword>
<comment type="caution">
    <text evidence="11">The sequence shown here is derived from an EMBL/GenBank/DDBJ whole genome shotgun (WGS) entry which is preliminary data.</text>
</comment>
<keyword evidence="6 9" id="KW-0822">Tryptophan biosynthesis</keyword>
<dbReference type="OrthoDB" id="9796196at2"/>
<dbReference type="InterPro" id="IPR013785">
    <property type="entry name" value="Aldolase_TIM"/>
</dbReference>
<evidence type="ECO:0000313" key="12">
    <source>
        <dbReference type="Proteomes" id="UP000245168"/>
    </source>
</evidence>
<dbReference type="GO" id="GO:0000162">
    <property type="term" value="P:L-tryptophan biosynthetic process"/>
    <property type="evidence" value="ECO:0007669"/>
    <property type="project" value="UniProtKB-UniRule"/>
</dbReference>
<comment type="similarity">
    <text evidence="9">Belongs to the TrpF family.</text>
</comment>
<keyword evidence="8 9" id="KW-0413">Isomerase</keyword>
<name>A0A2U2BY23_9PROT</name>
<evidence type="ECO:0000256" key="1">
    <source>
        <dbReference type="ARBA" id="ARBA00001164"/>
    </source>
</evidence>
<dbReference type="PANTHER" id="PTHR42894">
    <property type="entry name" value="N-(5'-PHOSPHORIBOSYL)ANTHRANILATE ISOMERASE"/>
    <property type="match status" value="1"/>
</dbReference>
<protein>
    <recommendedName>
        <fullName evidence="4 9">N-(5'-phosphoribosyl)anthranilate isomerase</fullName>
        <shortName evidence="9">PRAI</shortName>
        <ecNumber evidence="3 9">5.3.1.24</ecNumber>
    </recommendedName>
</protein>
<keyword evidence="5 9" id="KW-0028">Amino-acid biosynthesis</keyword>
<evidence type="ECO:0000256" key="4">
    <source>
        <dbReference type="ARBA" id="ARBA00022272"/>
    </source>
</evidence>
<dbReference type="Proteomes" id="UP000245168">
    <property type="component" value="Unassembled WGS sequence"/>
</dbReference>
<dbReference type="InterPro" id="IPR001240">
    <property type="entry name" value="PRAI_dom"/>
</dbReference>
<keyword evidence="7 9" id="KW-0057">Aromatic amino acid biosynthesis</keyword>
<dbReference type="NCBIfam" id="NF002295">
    <property type="entry name" value="PRK01222.1-1"/>
    <property type="match status" value="1"/>
</dbReference>
<evidence type="ECO:0000256" key="3">
    <source>
        <dbReference type="ARBA" id="ARBA00012572"/>
    </source>
</evidence>
<dbReference type="Pfam" id="PF00697">
    <property type="entry name" value="PRAI"/>
    <property type="match status" value="1"/>
</dbReference>
<reference evidence="12" key="1">
    <citation type="submission" date="2018-05" db="EMBL/GenBank/DDBJ databases">
        <authorList>
            <person name="Liu B.-T."/>
        </authorList>
    </citation>
    <scope>NUCLEOTIDE SEQUENCE [LARGE SCALE GENOMIC DNA]</scope>
    <source>
        <strain evidence="12">WD6-1</strain>
    </source>
</reference>
<dbReference type="HAMAP" id="MF_00135">
    <property type="entry name" value="PRAI"/>
    <property type="match status" value="1"/>
</dbReference>
<evidence type="ECO:0000256" key="8">
    <source>
        <dbReference type="ARBA" id="ARBA00023235"/>
    </source>
</evidence>
<dbReference type="AlphaFoldDB" id="A0A2U2BY23"/>
<gene>
    <name evidence="9" type="primary">trpF</name>
    <name evidence="11" type="ORF">DDZ18_00820</name>
</gene>
<dbReference type="Gene3D" id="3.20.20.70">
    <property type="entry name" value="Aldolase class I"/>
    <property type="match status" value="1"/>
</dbReference>
<comment type="catalytic activity">
    <reaction evidence="1 9">
        <text>N-(5-phospho-beta-D-ribosyl)anthranilate = 1-(2-carboxyphenylamino)-1-deoxy-D-ribulose 5-phosphate</text>
        <dbReference type="Rhea" id="RHEA:21540"/>
        <dbReference type="ChEBI" id="CHEBI:18277"/>
        <dbReference type="ChEBI" id="CHEBI:58613"/>
        <dbReference type="EC" id="5.3.1.24"/>
    </reaction>
</comment>
<comment type="pathway">
    <text evidence="2 9">Amino-acid biosynthesis; L-tryptophan biosynthesis; L-tryptophan from chorismate: step 3/5.</text>
</comment>
<dbReference type="UniPathway" id="UPA00035">
    <property type="reaction ID" value="UER00042"/>
</dbReference>
<dbReference type="SUPFAM" id="SSF51366">
    <property type="entry name" value="Ribulose-phoshate binding barrel"/>
    <property type="match status" value="1"/>
</dbReference>
<dbReference type="GO" id="GO:0004640">
    <property type="term" value="F:phosphoribosylanthranilate isomerase activity"/>
    <property type="evidence" value="ECO:0007669"/>
    <property type="project" value="UniProtKB-UniRule"/>
</dbReference>